<dbReference type="EMBL" id="JABTTE010000001">
    <property type="protein sequence ID" value="NSL50498.1"/>
    <property type="molecule type" value="Genomic_DNA"/>
</dbReference>
<gene>
    <name evidence="2" type="ORF">HR057_01825</name>
</gene>
<evidence type="ECO:0000256" key="1">
    <source>
        <dbReference type="SAM" id="Phobius"/>
    </source>
</evidence>
<feature type="transmembrane region" description="Helical" evidence="1">
    <location>
        <begin position="35"/>
        <end position="53"/>
    </location>
</feature>
<reference evidence="2" key="1">
    <citation type="submission" date="2020-06" db="EMBL/GenBank/DDBJ databases">
        <title>A novel thermopfilic bacterium from Erzurum, Turkey.</title>
        <authorList>
            <person name="Adiguzel A."/>
            <person name="Ay H."/>
            <person name="Baltaci M.O."/>
        </authorList>
    </citation>
    <scope>NUCLEOTIDE SEQUENCE</scope>
    <source>
        <strain evidence="2">P2</strain>
    </source>
</reference>
<keyword evidence="3" id="KW-1185">Reference proteome</keyword>
<evidence type="ECO:0000313" key="2">
    <source>
        <dbReference type="EMBL" id="NSL50498.1"/>
    </source>
</evidence>
<keyword evidence="1" id="KW-0472">Membrane</keyword>
<keyword evidence="1" id="KW-0812">Transmembrane</keyword>
<dbReference type="InterPro" id="IPR020210">
    <property type="entry name" value="Uncharacterised_YpbF_TM"/>
</dbReference>
<organism evidence="2 3">
    <name type="scientific">Calidifontibacillus erzurumensis</name>
    <dbReference type="NCBI Taxonomy" id="2741433"/>
    <lineage>
        <taxon>Bacteria</taxon>
        <taxon>Bacillati</taxon>
        <taxon>Bacillota</taxon>
        <taxon>Bacilli</taxon>
        <taxon>Bacillales</taxon>
        <taxon>Bacillaceae</taxon>
        <taxon>Calidifontibacillus/Schinkia group</taxon>
        <taxon>Calidifontibacillus</taxon>
    </lineage>
</organism>
<protein>
    <submittedName>
        <fullName evidence="2">DUF2663 family protein</fullName>
    </submittedName>
</protein>
<name>A0A8J8KAX3_9BACI</name>
<dbReference type="Proteomes" id="UP000625804">
    <property type="component" value="Unassembled WGS sequence"/>
</dbReference>
<dbReference type="Pfam" id="PF10864">
    <property type="entry name" value="DUF2663"/>
    <property type="match status" value="1"/>
</dbReference>
<proteinExistence type="predicted"/>
<accession>A0A8J8KAX3</accession>
<dbReference type="AlphaFoldDB" id="A0A8J8KAX3"/>
<evidence type="ECO:0000313" key="3">
    <source>
        <dbReference type="Proteomes" id="UP000625804"/>
    </source>
</evidence>
<comment type="caution">
    <text evidence="2">The sequence shown here is derived from an EMBL/GenBank/DDBJ whole genome shotgun (WGS) entry which is preliminary data.</text>
</comment>
<sequence length="148" mass="18310">MDRTDDYLDEIGRVIIKDLCELKKKFKKKETEFKIYKAALFILSIVFIGYLFFNSIYPYRFNYGAMINKLINNEFNYVFIAVLITLYYRTKFIEKKTEKAENEYHALRREFIQRTEELWPEGEKREKRHLFLKEMKEKYDINLYYENE</sequence>
<dbReference type="RefSeq" id="WP_173729677.1">
    <property type="nucleotide sequence ID" value="NZ_JABTTE010000001.1"/>
</dbReference>
<feature type="transmembrane region" description="Helical" evidence="1">
    <location>
        <begin position="73"/>
        <end position="90"/>
    </location>
</feature>
<keyword evidence="1" id="KW-1133">Transmembrane helix</keyword>